<dbReference type="OrthoDB" id="6505335at2759"/>
<dbReference type="EMBL" id="JABSTR010000008">
    <property type="protein sequence ID" value="KAH9378509.1"/>
    <property type="molecule type" value="Genomic_DNA"/>
</dbReference>
<reference evidence="1 2" key="1">
    <citation type="journal article" date="2020" name="Cell">
        <title>Large-Scale Comparative Analyses of Tick Genomes Elucidate Their Genetic Diversity and Vector Capacities.</title>
        <authorList>
            <consortium name="Tick Genome and Microbiome Consortium (TIGMIC)"/>
            <person name="Jia N."/>
            <person name="Wang J."/>
            <person name="Shi W."/>
            <person name="Du L."/>
            <person name="Sun Y."/>
            <person name="Zhan W."/>
            <person name="Jiang J.F."/>
            <person name="Wang Q."/>
            <person name="Zhang B."/>
            <person name="Ji P."/>
            <person name="Bell-Sakyi L."/>
            <person name="Cui X.M."/>
            <person name="Yuan T.T."/>
            <person name="Jiang B.G."/>
            <person name="Yang W.F."/>
            <person name="Lam T.T."/>
            <person name="Chang Q.C."/>
            <person name="Ding S.J."/>
            <person name="Wang X.J."/>
            <person name="Zhu J.G."/>
            <person name="Ruan X.D."/>
            <person name="Zhao L."/>
            <person name="Wei J.T."/>
            <person name="Ye R.Z."/>
            <person name="Que T.C."/>
            <person name="Du C.H."/>
            <person name="Zhou Y.H."/>
            <person name="Cheng J.X."/>
            <person name="Dai P.F."/>
            <person name="Guo W.B."/>
            <person name="Han X.H."/>
            <person name="Huang E.J."/>
            <person name="Li L.F."/>
            <person name="Wei W."/>
            <person name="Gao Y.C."/>
            <person name="Liu J.Z."/>
            <person name="Shao H.Z."/>
            <person name="Wang X."/>
            <person name="Wang C.C."/>
            <person name="Yang T.C."/>
            <person name="Huo Q.B."/>
            <person name="Li W."/>
            <person name="Chen H.Y."/>
            <person name="Chen S.E."/>
            <person name="Zhou L.G."/>
            <person name="Ni X.B."/>
            <person name="Tian J.H."/>
            <person name="Sheng Y."/>
            <person name="Liu T."/>
            <person name="Pan Y.S."/>
            <person name="Xia L.Y."/>
            <person name="Li J."/>
            <person name="Zhao F."/>
            <person name="Cao W.C."/>
        </authorList>
    </citation>
    <scope>NUCLEOTIDE SEQUENCE [LARGE SCALE GENOMIC DNA]</scope>
    <source>
        <strain evidence="1">HaeL-2018</strain>
    </source>
</reference>
<dbReference type="VEuPathDB" id="VectorBase:HLOH_054801"/>
<organism evidence="1 2">
    <name type="scientific">Haemaphysalis longicornis</name>
    <name type="common">Bush tick</name>
    <dbReference type="NCBI Taxonomy" id="44386"/>
    <lineage>
        <taxon>Eukaryota</taxon>
        <taxon>Metazoa</taxon>
        <taxon>Ecdysozoa</taxon>
        <taxon>Arthropoda</taxon>
        <taxon>Chelicerata</taxon>
        <taxon>Arachnida</taxon>
        <taxon>Acari</taxon>
        <taxon>Parasitiformes</taxon>
        <taxon>Ixodida</taxon>
        <taxon>Ixodoidea</taxon>
        <taxon>Ixodidae</taxon>
        <taxon>Haemaphysalinae</taxon>
        <taxon>Haemaphysalis</taxon>
    </lineage>
</organism>
<protein>
    <submittedName>
        <fullName evidence="1">Uncharacterized protein</fullName>
    </submittedName>
</protein>
<keyword evidence="2" id="KW-1185">Reference proteome</keyword>
<evidence type="ECO:0000313" key="1">
    <source>
        <dbReference type="EMBL" id="KAH9378509.1"/>
    </source>
</evidence>
<gene>
    <name evidence="1" type="ORF">HPB48_016224</name>
</gene>
<sequence>MFMFARVTIRNETQEKCFKPVQTGVLISTTSALLLQHELLTVYNFKFVLLCRLTHDALEKLFSCVRARSPVPRALQFKLTLRLIMLSQFFRPSRKGSYQIDDSYDLLEFLEVKKAASEKSLEAGEKVLFEDSFLDDETTPLDDVEMESMYLSGYITRSVSKRYTLCNAGKAYLKDEPIEEHKELLQCKSYRAQSQPNPLVRPSAHVVSLLKHADSVFRNCEHDILSVSLPALTKATLDSYHVPNDFPQCHDLKKHLTSAFLMLRLRIALRKLSAMAKAAKSKCGSKSVGLRAAVAEVH</sequence>
<comment type="caution">
    <text evidence="1">The sequence shown here is derived from an EMBL/GenBank/DDBJ whole genome shotgun (WGS) entry which is preliminary data.</text>
</comment>
<proteinExistence type="predicted"/>
<accession>A0A9J6GSP8</accession>
<evidence type="ECO:0000313" key="2">
    <source>
        <dbReference type="Proteomes" id="UP000821853"/>
    </source>
</evidence>
<dbReference type="OMA" id="CEHDILS"/>
<name>A0A9J6GSP8_HAELO</name>
<dbReference type="Proteomes" id="UP000821853">
    <property type="component" value="Unassembled WGS sequence"/>
</dbReference>
<dbReference type="AlphaFoldDB" id="A0A9J6GSP8"/>